<dbReference type="GO" id="GO:0005549">
    <property type="term" value="F:odorant binding"/>
    <property type="evidence" value="ECO:0007669"/>
    <property type="project" value="InterPro"/>
</dbReference>
<keyword evidence="4 10" id="KW-0812">Transmembrane</keyword>
<keyword evidence="9 10" id="KW-0807">Transducer</keyword>
<feature type="transmembrane region" description="Helical" evidence="10">
    <location>
        <begin position="127"/>
        <end position="145"/>
    </location>
</feature>
<dbReference type="GO" id="GO:0004984">
    <property type="term" value="F:olfactory receptor activity"/>
    <property type="evidence" value="ECO:0007669"/>
    <property type="project" value="InterPro"/>
</dbReference>
<keyword evidence="5 10" id="KW-0552">Olfaction</keyword>
<dbReference type="OrthoDB" id="6597368at2759"/>
<keyword evidence="8 10" id="KW-0675">Receptor</keyword>
<keyword evidence="6 10" id="KW-1133">Transmembrane helix</keyword>
<evidence type="ECO:0000256" key="7">
    <source>
        <dbReference type="ARBA" id="ARBA00023136"/>
    </source>
</evidence>
<keyword evidence="2" id="KW-1003">Cell membrane</keyword>
<proteinExistence type="inferred from homology"/>
<feature type="transmembrane region" description="Helical" evidence="10">
    <location>
        <begin position="245"/>
        <end position="264"/>
    </location>
</feature>
<dbReference type="Proteomes" id="UP000479987">
    <property type="component" value="Unassembled WGS sequence"/>
</dbReference>
<feature type="transmembrane region" description="Helical" evidence="10">
    <location>
        <begin position="67"/>
        <end position="85"/>
    </location>
</feature>
<dbReference type="EMBL" id="SGBU01000019">
    <property type="protein sequence ID" value="KAF3054550.1"/>
    <property type="molecule type" value="Genomic_DNA"/>
</dbReference>
<comment type="similarity">
    <text evidence="10">Belongs to the insect chemoreceptor superfamily. Heteromeric odorant receptor channel (TC 1.A.69) family.</text>
</comment>
<evidence type="ECO:0000256" key="5">
    <source>
        <dbReference type="ARBA" id="ARBA00022725"/>
    </source>
</evidence>
<dbReference type="GO" id="GO:0005886">
    <property type="term" value="C:plasma membrane"/>
    <property type="evidence" value="ECO:0007669"/>
    <property type="project" value="UniProtKB-SubCell"/>
</dbReference>
<dbReference type="InterPro" id="IPR004117">
    <property type="entry name" value="7tm6_olfct_rcpt"/>
</dbReference>
<accession>A0A6G1LPZ9</accession>
<feature type="transmembrane region" description="Helical" evidence="10">
    <location>
        <begin position="165"/>
        <end position="189"/>
    </location>
</feature>
<comment type="caution">
    <text evidence="11">The sequence shown here is derived from an EMBL/GenBank/DDBJ whole genome shotgun (WGS) entry which is preliminary data.</text>
</comment>
<evidence type="ECO:0000256" key="3">
    <source>
        <dbReference type="ARBA" id="ARBA00022606"/>
    </source>
</evidence>
<keyword evidence="7 10" id="KW-0472">Membrane</keyword>
<dbReference type="PANTHER" id="PTHR21137">
    <property type="entry name" value="ODORANT RECEPTOR"/>
    <property type="match status" value="1"/>
</dbReference>
<dbReference type="Pfam" id="PF02949">
    <property type="entry name" value="7tm_6"/>
    <property type="match status" value="1"/>
</dbReference>
<organism evidence="11 12">
    <name type="scientific">Nylanderia fulva</name>
    <dbReference type="NCBI Taxonomy" id="613905"/>
    <lineage>
        <taxon>Eukaryota</taxon>
        <taxon>Metazoa</taxon>
        <taxon>Ecdysozoa</taxon>
        <taxon>Arthropoda</taxon>
        <taxon>Hexapoda</taxon>
        <taxon>Insecta</taxon>
        <taxon>Pterygota</taxon>
        <taxon>Neoptera</taxon>
        <taxon>Endopterygota</taxon>
        <taxon>Hymenoptera</taxon>
        <taxon>Apocrita</taxon>
        <taxon>Aculeata</taxon>
        <taxon>Formicoidea</taxon>
        <taxon>Formicidae</taxon>
        <taxon>Formicinae</taxon>
        <taxon>Nylanderia</taxon>
    </lineage>
</organism>
<dbReference type="AlphaFoldDB" id="A0A6G1LPZ9"/>
<evidence type="ECO:0000256" key="10">
    <source>
        <dbReference type="RuleBase" id="RU351113"/>
    </source>
</evidence>
<evidence type="ECO:0000256" key="6">
    <source>
        <dbReference type="ARBA" id="ARBA00022989"/>
    </source>
</evidence>
<name>A0A6G1LPZ9_9HYME</name>
<feature type="transmembrane region" description="Helical" evidence="10">
    <location>
        <begin position="270"/>
        <end position="293"/>
    </location>
</feature>
<keyword evidence="3 10" id="KW-0716">Sensory transduction</keyword>
<reference evidence="11 12" key="1">
    <citation type="submission" date="2019-08" db="EMBL/GenBank/DDBJ databases">
        <title>High quality draft denovo assembly of Nylanderia fulva.</title>
        <authorList>
            <person name="Vargo E.L."/>
            <person name="Tarone A.M."/>
            <person name="Konganti K.R."/>
        </authorList>
    </citation>
    <scope>NUCLEOTIDE SEQUENCE [LARGE SCALE GENOMIC DNA]</scope>
    <source>
        <strain evidence="11">TAMU-Nful-2015</strain>
        <tissue evidence="11">Whole body</tissue>
    </source>
</reference>
<gene>
    <name evidence="11" type="primary">Or-011</name>
    <name evidence="11" type="synonym">Nful_v1.0-Or-011</name>
    <name evidence="11" type="ORF">NFUL_NFUL000074</name>
</gene>
<evidence type="ECO:0000313" key="12">
    <source>
        <dbReference type="Proteomes" id="UP000479987"/>
    </source>
</evidence>
<evidence type="ECO:0000256" key="4">
    <source>
        <dbReference type="ARBA" id="ARBA00022692"/>
    </source>
</evidence>
<sequence>MNVLNFTLIICAVAGVWQPLSWTSLFKHIIYKAYATFLISSLYAFLMSQCVDIILNVGNSDEFVDGLYMMLTILVAGYKQAYMWIDRKNITMMINVLIEKPFAPYETREIEIQQKFEKMSKETTRRYLIMVTMSILSIISTSVTTDLIRRNLTYKTWLPFDYSSPAIYFLVYIHQMIAMSTSGIVNVACESLICGFLLHICCQFEILEYRLTKLMHGQNILGDCVRHHNLIFEYAYTINNTFAKIIAIQFAVSMLVVCSNMYRIAVATDYMSFIPLIMYTSAILMQIFIYCWFGNEVKLKSLQMVNNIYDMEWVTLSNSNKKGLLLIMKRAMIPIQFSSAYIITMNLDSFVGLLKMSYSIFNLLHQTQE</sequence>
<dbReference type="GO" id="GO:0007165">
    <property type="term" value="P:signal transduction"/>
    <property type="evidence" value="ECO:0007669"/>
    <property type="project" value="UniProtKB-KW"/>
</dbReference>
<dbReference type="PANTHER" id="PTHR21137:SF35">
    <property type="entry name" value="ODORANT RECEPTOR 19A-RELATED"/>
    <property type="match status" value="1"/>
</dbReference>
<comment type="subcellular location">
    <subcellularLocation>
        <location evidence="1 10">Cell membrane</location>
        <topology evidence="1 10">Multi-pass membrane protein</topology>
    </subcellularLocation>
</comment>
<keyword evidence="12" id="KW-1185">Reference proteome</keyword>
<evidence type="ECO:0000256" key="9">
    <source>
        <dbReference type="ARBA" id="ARBA00023224"/>
    </source>
</evidence>
<evidence type="ECO:0000313" key="11">
    <source>
        <dbReference type="EMBL" id="KAF3054550.1"/>
    </source>
</evidence>
<feature type="transmembrane region" description="Helical" evidence="10">
    <location>
        <begin position="6"/>
        <end position="26"/>
    </location>
</feature>
<evidence type="ECO:0000256" key="8">
    <source>
        <dbReference type="ARBA" id="ARBA00023170"/>
    </source>
</evidence>
<evidence type="ECO:0000256" key="2">
    <source>
        <dbReference type="ARBA" id="ARBA00022475"/>
    </source>
</evidence>
<feature type="transmembrane region" description="Helical" evidence="10">
    <location>
        <begin position="33"/>
        <end position="55"/>
    </location>
</feature>
<evidence type="ECO:0000256" key="1">
    <source>
        <dbReference type="ARBA" id="ARBA00004651"/>
    </source>
</evidence>
<protein>
    <recommendedName>
        <fullName evidence="10">Odorant receptor</fullName>
    </recommendedName>
</protein>